<dbReference type="EMBL" id="BAABHJ010000002">
    <property type="protein sequence ID" value="GAA4603584.1"/>
    <property type="molecule type" value="Genomic_DNA"/>
</dbReference>
<dbReference type="InterPro" id="IPR047057">
    <property type="entry name" value="MerR_fam"/>
</dbReference>
<gene>
    <name evidence="3" type="ORF">GCM10023195_11940</name>
</gene>
<proteinExistence type="predicted"/>
<dbReference type="PRINTS" id="PR00040">
    <property type="entry name" value="HTHMERR"/>
</dbReference>
<dbReference type="InterPro" id="IPR009061">
    <property type="entry name" value="DNA-bd_dom_put_sf"/>
</dbReference>
<dbReference type="Pfam" id="PF13411">
    <property type="entry name" value="MerR_1"/>
    <property type="match status" value="1"/>
</dbReference>
<keyword evidence="4" id="KW-1185">Reference proteome</keyword>
<dbReference type="PROSITE" id="PS50937">
    <property type="entry name" value="HTH_MERR_2"/>
    <property type="match status" value="1"/>
</dbReference>
<dbReference type="SMART" id="SM00422">
    <property type="entry name" value="HTH_MERR"/>
    <property type="match status" value="1"/>
</dbReference>
<feature type="domain" description="HTH merR-type" evidence="2">
    <location>
        <begin position="3"/>
        <end position="71"/>
    </location>
</feature>
<dbReference type="PANTHER" id="PTHR30204">
    <property type="entry name" value="REDOX-CYCLING DRUG-SENSING TRANSCRIPTIONAL ACTIVATOR SOXR"/>
    <property type="match status" value="1"/>
</dbReference>
<dbReference type="Proteomes" id="UP001500212">
    <property type="component" value="Unassembled WGS sequence"/>
</dbReference>
<keyword evidence="1" id="KW-0238">DNA-binding</keyword>
<evidence type="ECO:0000256" key="1">
    <source>
        <dbReference type="ARBA" id="ARBA00023125"/>
    </source>
</evidence>
<dbReference type="InterPro" id="IPR000551">
    <property type="entry name" value="MerR-type_HTH_dom"/>
</dbReference>
<dbReference type="RefSeq" id="WP_345349479.1">
    <property type="nucleotide sequence ID" value="NZ_BAABHJ010000002.1"/>
</dbReference>
<evidence type="ECO:0000313" key="4">
    <source>
        <dbReference type="Proteomes" id="UP001500212"/>
    </source>
</evidence>
<dbReference type="Gene3D" id="1.10.1660.10">
    <property type="match status" value="1"/>
</dbReference>
<reference evidence="4" key="1">
    <citation type="journal article" date="2019" name="Int. J. Syst. Evol. Microbiol.">
        <title>The Global Catalogue of Microorganisms (GCM) 10K type strain sequencing project: providing services to taxonomists for standard genome sequencing and annotation.</title>
        <authorList>
            <consortium name="The Broad Institute Genomics Platform"/>
            <consortium name="The Broad Institute Genome Sequencing Center for Infectious Disease"/>
            <person name="Wu L."/>
            <person name="Ma J."/>
        </authorList>
    </citation>
    <scope>NUCLEOTIDE SEQUENCE [LARGE SCALE GENOMIC DNA]</scope>
    <source>
        <strain evidence="4">JCM 17938</strain>
    </source>
</reference>
<evidence type="ECO:0000259" key="2">
    <source>
        <dbReference type="PROSITE" id="PS50937"/>
    </source>
</evidence>
<dbReference type="SUPFAM" id="SSF46955">
    <property type="entry name" value="Putative DNA-binding domain"/>
    <property type="match status" value="1"/>
</dbReference>
<name>A0ABP8TBL6_9ACTN</name>
<comment type="caution">
    <text evidence="3">The sequence shown here is derived from an EMBL/GenBank/DDBJ whole genome shotgun (WGS) entry which is preliminary data.</text>
</comment>
<sequence length="260" mass="28202">MSVFRIDELAHAAGSTVRNIRAYQDRGLLPPPRLQGRVGLYDESHLARLRLIGQLLGRGYTLATIAELISAWERGRNLSDLLGLEKVLTDPWSDEIPGHLDAAELVKLFAVDPESADAPALLRLAEEHGFLEAEGDDRYKVPSPRLLHVGTELVAAGISLPAVFEIAGRIREDCAVIARRFVDLARVHGDLSAERLVSGEQIAEAAAFVQRLRPLAQLAVEGLLARCMEAEVRAALGDELAAAVARDTRRTPEAAEGDEG</sequence>
<evidence type="ECO:0000313" key="3">
    <source>
        <dbReference type="EMBL" id="GAA4603584.1"/>
    </source>
</evidence>
<protein>
    <submittedName>
        <fullName evidence="3">MerR family transcriptional regulator</fullName>
    </submittedName>
</protein>
<accession>A0ABP8TBL6</accession>
<dbReference type="PANTHER" id="PTHR30204:SF93">
    <property type="entry name" value="HTH MERR-TYPE DOMAIN-CONTAINING PROTEIN"/>
    <property type="match status" value="1"/>
</dbReference>
<organism evidence="3 4">
    <name type="scientific">Actinoallomurus liliacearum</name>
    <dbReference type="NCBI Taxonomy" id="1080073"/>
    <lineage>
        <taxon>Bacteria</taxon>
        <taxon>Bacillati</taxon>
        <taxon>Actinomycetota</taxon>
        <taxon>Actinomycetes</taxon>
        <taxon>Streptosporangiales</taxon>
        <taxon>Thermomonosporaceae</taxon>
        <taxon>Actinoallomurus</taxon>
    </lineage>
</organism>